<dbReference type="Proteomes" id="UP000613582">
    <property type="component" value="Unassembled WGS sequence"/>
</dbReference>
<evidence type="ECO:0000313" key="2">
    <source>
        <dbReference type="Proteomes" id="UP000613582"/>
    </source>
</evidence>
<evidence type="ECO:0008006" key="3">
    <source>
        <dbReference type="Google" id="ProtNLM"/>
    </source>
</evidence>
<keyword evidence="2" id="KW-1185">Reference proteome</keyword>
<dbReference type="AlphaFoldDB" id="A0A8J2Y836"/>
<evidence type="ECO:0000313" key="1">
    <source>
        <dbReference type="EMBL" id="GGD13014.1"/>
    </source>
</evidence>
<dbReference type="EMBL" id="BMGH01000001">
    <property type="protein sequence ID" value="GGD13014.1"/>
    <property type="molecule type" value="Genomic_DNA"/>
</dbReference>
<sequence length="426" mass="47717">MTGLAVLGAMVVTDSAMAQSLFTRDRNVSVLQRDRPDYDAPGIRAGSFIIKPKVDLMAGYSDNVFAVSEEVSPEFGDRDDYYFILRPSARIASDWNRHSLSGGTYVEAWKHDAFDENNVVNYGVFADGRLDVRRQMALVAGATYDLLHENRKATNTAFLSVDPVEYERASVYGGIEHELGRIRYRGRLNYRDFDFQDAEDFVTGAELDQDFRDRQEASVLLQAGYAVTRDSSVFLRGTYTERNYDTLTPAGINRDSQGYTISAGVDFDITRLARGSVAVGYLQEEFDDPALEAIDGLSLDGAVEWFPTDTLTARLLASRDVRASALAEAGGYIASDISAGLDYELRRNIILSATAGYGESDYQDIDRTEERYGINLAGQYLINRYLRTKLEYTYEQQEVDNAATAPTFFLRDYETNEILLTLTAQR</sequence>
<protein>
    <recommendedName>
        <fullName evidence="3">Outer membrane beta-barrel protein</fullName>
    </recommendedName>
</protein>
<dbReference type="Pfam" id="PF10082">
    <property type="entry name" value="BBP2_2"/>
    <property type="match status" value="1"/>
</dbReference>
<comment type="caution">
    <text evidence="1">The sequence shown here is derived from an EMBL/GenBank/DDBJ whole genome shotgun (WGS) entry which is preliminary data.</text>
</comment>
<gene>
    <name evidence="1" type="ORF">GCM10011342_22270</name>
</gene>
<dbReference type="InterPro" id="IPR018759">
    <property type="entry name" value="BBP2_2"/>
</dbReference>
<name>A0A8J2Y836_9PROT</name>
<dbReference type="SUPFAM" id="SSF56935">
    <property type="entry name" value="Porins"/>
    <property type="match status" value="1"/>
</dbReference>
<accession>A0A8J2Y836</accession>
<organism evidence="1 2">
    <name type="scientific">Aquisalinus flavus</name>
    <dbReference type="NCBI Taxonomy" id="1526572"/>
    <lineage>
        <taxon>Bacteria</taxon>
        <taxon>Pseudomonadati</taxon>
        <taxon>Pseudomonadota</taxon>
        <taxon>Alphaproteobacteria</taxon>
        <taxon>Parvularculales</taxon>
        <taxon>Parvularculaceae</taxon>
        <taxon>Aquisalinus</taxon>
    </lineage>
</organism>
<reference evidence="1" key="2">
    <citation type="submission" date="2020-09" db="EMBL/GenBank/DDBJ databases">
        <authorList>
            <person name="Sun Q."/>
            <person name="Zhou Y."/>
        </authorList>
    </citation>
    <scope>NUCLEOTIDE SEQUENCE</scope>
    <source>
        <strain evidence="1">CGMCC 1.12921</strain>
    </source>
</reference>
<reference evidence="1" key="1">
    <citation type="journal article" date="2014" name="Int. J. Syst. Evol. Microbiol.">
        <title>Complete genome sequence of Corynebacterium casei LMG S-19264T (=DSM 44701T), isolated from a smear-ripened cheese.</title>
        <authorList>
            <consortium name="US DOE Joint Genome Institute (JGI-PGF)"/>
            <person name="Walter F."/>
            <person name="Albersmeier A."/>
            <person name="Kalinowski J."/>
            <person name="Ruckert C."/>
        </authorList>
    </citation>
    <scope>NUCLEOTIDE SEQUENCE</scope>
    <source>
        <strain evidence="1">CGMCC 1.12921</strain>
    </source>
</reference>
<proteinExistence type="predicted"/>